<organism evidence="4 5">
    <name type="scientific">Tepidiforma flava</name>
    <dbReference type="NCBI Taxonomy" id="3004094"/>
    <lineage>
        <taxon>Bacteria</taxon>
        <taxon>Bacillati</taxon>
        <taxon>Chloroflexota</taxon>
        <taxon>Tepidiformia</taxon>
        <taxon>Tepidiformales</taxon>
        <taxon>Tepidiformaceae</taxon>
        <taxon>Tepidiforma</taxon>
    </lineage>
</organism>
<feature type="region of interest" description="Disordered" evidence="3">
    <location>
        <begin position="57"/>
        <end position="86"/>
    </location>
</feature>
<dbReference type="Proteomes" id="UP001212803">
    <property type="component" value="Chromosome"/>
</dbReference>
<accession>A0ABY7M9B0</accession>
<dbReference type="PRINTS" id="PR00385">
    <property type="entry name" value="P450"/>
</dbReference>
<evidence type="ECO:0000256" key="2">
    <source>
        <dbReference type="RuleBase" id="RU000461"/>
    </source>
</evidence>
<dbReference type="InterPro" id="IPR036396">
    <property type="entry name" value="Cyt_P450_sf"/>
</dbReference>
<dbReference type="PANTHER" id="PTHR46696:SF4">
    <property type="entry name" value="BIOTIN BIOSYNTHESIS CYTOCHROME P450"/>
    <property type="match status" value="1"/>
</dbReference>
<reference evidence="4 5" key="1">
    <citation type="journal article" date="2023" name="ISME J.">
        <title>Thermophilic Dehalococcoidia with unusual traits shed light on an unexpected past.</title>
        <authorList>
            <person name="Palmer M."/>
            <person name="Covington J.K."/>
            <person name="Zhou E.M."/>
            <person name="Thomas S.C."/>
            <person name="Habib N."/>
            <person name="Seymour C.O."/>
            <person name="Lai D."/>
            <person name="Johnston J."/>
            <person name="Hashimi A."/>
            <person name="Jiao J.Y."/>
            <person name="Muok A.R."/>
            <person name="Liu L."/>
            <person name="Xian W.D."/>
            <person name="Zhi X.Y."/>
            <person name="Li M.M."/>
            <person name="Silva L.P."/>
            <person name="Bowen B.P."/>
            <person name="Louie K."/>
            <person name="Briegel A."/>
            <person name="Pett-Ridge J."/>
            <person name="Weber P.K."/>
            <person name="Tocheva E.I."/>
            <person name="Woyke T."/>
            <person name="Northen T.R."/>
            <person name="Mayali X."/>
            <person name="Li W.J."/>
            <person name="Hedlund B.P."/>
        </authorList>
    </citation>
    <scope>NUCLEOTIDE SEQUENCE [LARGE SCALE GENOMIC DNA]</scope>
    <source>
        <strain evidence="4 5">YIM 72310</strain>
    </source>
</reference>
<protein>
    <submittedName>
        <fullName evidence="4">Cytochrome P450</fullName>
    </submittedName>
</protein>
<keyword evidence="5" id="KW-1185">Reference proteome</keyword>
<comment type="similarity">
    <text evidence="1 2">Belongs to the cytochrome P450 family.</text>
</comment>
<keyword evidence="2" id="KW-0503">Monooxygenase</keyword>
<dbReference type="PRINTS" id="PR00463">
    <property type="entry name" value="EP450I"/>
</dbReference>
<keyword evidence="2" id="KW-0479">Metal-binding</keyword>
<dbReference type="RefSeq" id="WP_270057633.1">
    <property type="nucleotide sequence ID" value="NZ_CP115149.1"/>
</dbReference>
<evidence type="ECO:0000313" key="5">
    <source>
        <dbReference type="Proteomes" id="UP001212803"/>
    </source>
</evidence>
<dbReference type="SUPFAM" id="SSF48264">
    <property type="entry name" value="Cytochrome P450"/>
    <property type="match status" value="1"/>
</dbReference>
<dbReference type="PROSITE" id="PS00086">
    <property type="entry name" value="CYTOCHROME_P450"/>
    <property type="match status" value="1"/>
</dbReference>
<dbReference type="Pfam" id="PF00067">
    <property type="entry name" value="p450"/>
    <property type="match status" value="1"/>
</dbReference>
<evidence type="ECO:0000313" key="4">
    <source>
        <dbReference type="EMBL" id="WBL37119.1"/>
    </source>
</evidence>
<keyword evidence="2" id="KW-0408">Iron</keyword>
<keyword evidence="2" id="KW-0560">Oxidoreductase</keyword>
<evidence type="ECO:0000256" key="3">
    <source>
        <dbReference type="SAM" id="MobiDB-lite"/>
    </source>
</evidence>
<feature type="compositionally biased region" description="Basic residues" evidence="3">
    <location>
        <begin position="68"/>
        <end position="84"/>
    </location>
</feature>
<evidence type="ECO:0000256" key="1">
    <source>
        <dbReference type="ARBA" id="ARBA00010617"/>
    </source>
</evidence>
<name>A0ABY7M9B0_9CHLR</name>
<dbReference type="InterPro" id="IPR017972">
    <property type="entry name" value="Cyt_P450_CS"/>
</dbReference>
<dbReference type="InterPro" id="IPR002401">
    <property type="entry name" value="Cyt_P450_E_grp-I"/>
</dbReference>
<dbReference type="PANTHER" id="PTHR46696">
    <property type="entry name" value="P450, PUTATIVE (EUROFUNG)-RELATED"/>
    <property type="match status" value="1"/>
</dbReference>
<dbReference type="InterPro" id="IPR001128">
    <property type="entry name" value="Cyt_P450"/>
</dbReference>
<proteinExistence type="inferred from homology"/>
<dbReference type="Gene3D" id="1.10.630.10">
    <property type="entry name" value="Cytochrome P450"/>
    <property type="match status" value="2"/>
</dbReference>
<gene>
    <name evidence="4" type="ORF">O0235_06005</name>
</gene>
<keyword evidence="2" id="KW-0349">Heme</keyword>
<sequence>MAEMLSILQQILVAGNETTTNLIASGMMILVQRPELQERLRAEPDRIPTFVEEALQPRIPRPGPLPPGRRRYRNRRHAHPRRLPHPPLLRLRLNRDEAEFPHADEIDLDREAPEGHLAFGRGIHYCLGAALARLEARIAFTLLLQRLRAIRAAEGKNDYTHVPSVILRGLKALYLEFEPA</sequence>
<dbReference type="EMBL" id="CP115149">
    <property type="protein sequence ID" value="WBL37119.1"/>
    <property type="molecule type" value="Genomic_DNA"/>
</dbReference>